<proteinExistence type="predicted"/>
<reference evidence="3" key="1">
    <citation type="journal article" date="2011" name="Proc. Natl. Acad. Sci. U.S.A.">
        <title>Obligate biotrophy features unraveled by the genomic analysis of rust fungi.</title>
        <authorList>
            <person name="Duplessis S."/>
            <person name="Cuomo C.A."/>
            <person name="Lin Y.-C."/>
            <person name="Aerts A."/>
            <person name="Tisserant E."/>
            <person name="Veneault-Fourrey C."/>
            <person name="Joly D.L."/>
            <person name="Hacquard S."/>
            <person name="Amselem J."/>
            <person name="Cantarel B.L."/>
            <person name="Chiu R."/>
            <person name="Coutinho P.M."/>
            <person name="Feau N."/>
            <person name="Field M."/>
            <person name="Frey P."/>
            <person name="Gelhaye E."/>
            <person name="Goldberg J."/>
            <person name="Grabherr M.G."/>
            <person name="Kodira C.D."/>
            <person name="Kohler A."/>
            <person name="Kuees U."/>
            <person name="Lindquist E.A."/>
            <person name="Lucas S.M."/>
            <person name="Mago R."/>
            <person name="Mauceli E."/>
            <person name="Morin E."/>
            <person name="Murat C."/>
            <person name="Pangilinan J.L."/>
            <person name="Park R."/>
            <person name="Pearson M."/>
            <person name="Quesneville H."/>
            <person name="Rouhier N."/>
            <person name="Sakthikumar S."/>
            <person name="Salamov A.A."/>
            <person name="Schmutz J."/>
            <person name="Selles B."/>
            <person name="Shapiro H."/>
            <person name="Tanguay P."/>
            <person name="Tuskan G.A."/>
            <person name="Henrissat B."/>
            <person name="Van de Peer Y."/>
            <person name="Rouze P."/>
            <person name="Ellis J.G."/>
            <person name="Dodds P.N."/>
            <person name="Schein J.E."/>
            <person name="Zhong S."/>
            <person name="Hamelin R.C."/>
            <person name="Grigoriev I.V."/>
            <person name="Szabo L.J."/>
            <person name="Martin F."/>
        </authorList>
    </citation>
    <scope>NUCLEOTIDE SEQUENCE [LARGE SCALE GENOMIC DNA]</scope>
    <source>
        <strain evidence="3">CRL 75-36-700-3 / race SCCL</strain>
    </source>
</reference>
<sequence length="59" mass="6355">MQTFAICSLILCLGTINLCTGQNGCKPGSGAPSTWKMLCCDDHDQLRTEIPLCHTQANT</sequence>
<dbReference type="KEGG" id="pgr:PGTG_21824"/>
<organism evidence="2 3">
    <name type="scientific">Puccinia graminis f. sp. tritici (strain CRL 75-36-700-3 / race SCCL)</name>
    <name type="common">Black stem rust fungus</name>
    <dbReference type="NCBI Taxonomy" id="418459"/>
    <lineage>
        <taxon>Eukaryota</taxon>
        <taxon>Fungi</taxon>
        <taxon>Dikarya</taxon>
        <taxon>Basidiomycota</taxon>
        <taxon>Pucciniomycotina</taxon>
        <taxon>Pucciniomycetes</taxon>
        <taxon>Pucciniales</taxon>
        <taxon>Pucciniaceae</taxon>
        <taxon>Puccinia</taxon>
    </lineage>
</organism>
<evidence type="ECO:0000313" key="3">
    <source>
        <dbReference type="Proteomes" id="UP000008783"/>
    </source>
</evidence>
<accession>H6QSL0</accession>
<dbReference type="InParanoid" id="H6QSL0"/>
<feature type="signal peptide" evidence="1">
    <location>
        <begin position="1"/>
        <end position="21"/>
    </location>
</feature>
<keyword evidence="1" id="KW-0732">Signal</keyword>
<dbReference type="RefSeq" id="XP_003889491.1">
    <property type="nucleotide sequence ID" value="XM_003889442.1"/>
</dbReference>
<feature type="chain" id="PRO_5003606552" evidence="1">
    <location>
        <begin position="22"/>
        <end position="59"/>
    </location>
</feature>
<dbReference type="AlphaFoldDB" id="H6QSL0"/>
<evidence type="ECO:0000313" key="2">
    <source>
        <dbReference type="EMBL" id="EHS63732.1"/>
    </source>
</evidence>
<keyword evidence="3" id="KW-1185">Reference proteome</keyword>
<dbReference type="VEuPathDB" id="FungiDB:PGTG_21824"/>
<evidence type="ECO:0000256" key="1">
    <source>
        <dbReference type="SAM" id="SignalP"/>
    </source>
</evidence>
<protein>
    <submittedName>
        <fullName evidence="2">Uncharacterized protein</fullName>
    </submittedName>
</protein>
<dbReference type="HOGENOM" id="CLU_2961900_0_0_1"/>
<dbReference type="EMBL" id="DS178295">
    <property type="protein sequence ID" value="EHS63732.1"/>
    <property type="molecule type" value="Genomic_DNA"/>
</dbReference>
<dbReference type="Proteomes" id="UP000008783">
    <property type="component" value="Unassembled WGS sequence"/>
</dbReference>
<name>H6QSL0_PUCGT</name>
<gene>
    <name evidence="2" type="ORF">PGTG_21824</name>
</gene>
<dbReference type="GeneID" id="13541850"/>